<dbReference type="AlphaFoldDB" id="A0A6I2URZ6"/>
<feature type="domain" description="Glycosyltransferase 2-like" evidence="3">
    <location>
        <begin position="41"/>
        <end position="169"/>
    </location>
</feature>
<reference evidence="4 5" key="1">
    <citation type="submission" date="2019-08" db="EMBL/GenBank/DDBJ databases">
        <title>In-depth cultivation of the pig gut microbiome towards novel bacterial diversity and tailored functional studies.</title>
        <authorList>
            <person name="Wylensek D."/>
            <person name="Hitch T.C.A."/>
            <person name="Clavel T."/>
        </authorList>
    </citation>
    <scope>NUCLEOTIDE SEQUENCE [LARGE SCALE GENOMIC DNA]</scope>
    <source>
        <strain evidence="5">WCA-380-WT-3B3</strain>
    </source>
</reference>
<evidence type="ECO:0000259" key="3">
    <source>
        <dbReference type="Pfam" id="PF00535"/>
    </source>
</evidence>
<dbReference type="InterPro" id="IPR001173">
    <property type="entry name" value="Glyco_trans_2-like"/>
</dbReference>
<dbReference type="EMBL" id="VUNL01000007">
    <property type="protein sequence ID" value="MSV24948.1"/>
    <property type="molecule type" value="Genomic_DNA"/>
</dbReference>
<dbReference type="Proteomes" id="UP000430222">
    <property type="component" value="Unassembled WGS sequence"/>
</dbReference>
<dbReference type="InterPro" id="IPR029044">
    <property type="entry name" value="Nucleotide-diphossugar_trans"/>
</dbReference>
<comment type="caution">
    <text evidence="4">The sequence shown here is derived from an EMBL/GenBank/DDBJ whole genome shotgun (WGS) entry which is preliminary data.</text>
</comment>
<dbReference type="PANTHER" id="PTHR22916">
    <property type="entry name" value="GLYCOSYLTRANSFERASE"/>
    <property type="match status" value="1"/>
</dbReference>
<accession>A0A6I2URZ6</accession>
<keyword evidence="2 4" id="KW-0808">Transferase</keyword>
<evidence type="ECO:0000256" key="2">
    <source>
        <dbReference type="ARBA" id="ARBA00022679"/>
    </source>
</evidence>
<keyword evidence="1" id="KW-0328">Glycosyltransferase</keyword>
<evidence type="ECO:0000313" key="4">
    <source>
        <dbReference type="EMBL" id="MSV24948.1"/>
    </source>
</evidence>
<name>A0A6I2URZ6_9FIRM</name>
<gene>
    <name evidence="4" type="ORF">FYJ78_07085</name>
</gene>
<protein>
    <submittedName>
        <fullName evidence="4">Glycosyltransferase</fullName>
    </submittedName>
</protein>
<dbReference type="GO" id="GO:0016757">
    <property type="term" value="F:glycosyltransferase activity"/>
    <property type="evidence" value="ECO:0007669"/>
    <property type="project" value="UniProtKB-KW"/>
</dbReference>
<evidence type="ECO:0000313" key="5">
    <source>
        <dbReference type="Proteomes" id="UP000430222"/>
    </source>
</evidence>
<evidence type="ECO:0000256" key="1">
    <source>
        <dbReference type="ARBA" id="ARBA00022676"/>
    </source>
</evidence>
<organism evidence="4 5">
    <name type="scientific">Selenomonas montiformis</name>
    <dbReference type="NCBI Taxonomy" id="2652285"/>
    <lineage>
        <taxon>Bacteria</taxon>
        <taxon>Bacillati</taxon>
        <taxon>Bacillota</taxon>
        <taxon>Negativicutes</taxon>
        <taxon>Selenomonadales</taxon>
        <taxon>Selenomonadaceae</taxon>
        <taxon>Selenomonas</taxon>
    </lineage>
</organism>
<dbReference type="Pfam" id="PF00535">
    <property type="entry name" value="Glycos_transf_2"/>
    <property type="match status" value="1"/>
</dbReference>
<proteinExistence type="predicted"/>
<dbReference type="PANTHER" id="PTHR22916:SF51">
    <property type="entry name" value="GLYCOSYLTRANSFERASE EPSH-RELATED"/>
    <property type="match status" value="1"/>
</dbReference>
<sequence length="367" mass="42000">MIRGAICIRGGAVMGNLFVLMRCLKDIEGCILLKLNKPMISVIVPVYNAEKYLSRCIDSILQQTYKNIEIILVDDGSLDKSRVICDDYANRYENISSYHQKNQGQGAARNYGLDRCHGDYIGFVDSDDYIALDMYEYLYGLIVKNRTDCASVSFKFTTDDREKLNNDNELISVYENEDVLEQHLLESTTTTGSHSVCRCLFKAESLTDVRFPTGMINEDIPFKFAALSHVERMANSNLIKYYYYQKSESTTRGAFKEKDLDLFKATTMLVDMARPYNEKIQVLAKAKHERSFFSILARIAFYGSGVSKERKNEIVKICQASLRKNFIFLLKMPLPISRKVLILLFVMNYSMTELCILIAKKLLSVRG</sequence>
<keyword evidence="5" id="KW-1185">Reference proteome</keyword>
<dbReference type="SUPFAM" id="SSF53448">
    <property type="entry name" value="Nucleotide-diphospho-sugar transferases"/>
    <property type="match status" value="1"/>
</dbReference>
<dbReference type="CDD" id="cd00761">
    <property type="entry name" value="Glyco_tranf_GTA_type"/>
    <property type="match status" value="1"/>
</dbReference>
<dbReference type="Gene3D" id="3.90.550.10">
    <property type="entry name" value="Spore Coat Polysaccharide Biosynthesis Protein SpsA, Chain A"/>
    <property type="match status" value="1"/>
</dbReference>